<proteinExistence type="predicted"/>
<dbReference type="RefSeq" id="WP_044526577.1">
    <property type="nucleotide sequence ID" value="NZ_CP009440.1"/>
</dbReference>
<feature type="compositionally biased region" description="Polar residues" evidence="1">
    <location>
        <begin position="189"/>
        <end position="208"/>
    </location>
</feature>
<evidence type="ECO:0000313" key="3">
    <source>
        <dbReference type="Proteomes" id="UP000031830"/>
    </source>
</evidence>
<feature type="region of interest" description="Disordered" evidence="1">
    <location>
        <begin position="179"/>
        <end position="208"/>
    </location>
</feature>
<dbReference type="STRING" id="28110.KU46_1948"/>
<reference evidence="2 3" key="1">
    <citation type="journal article" date="2015" name="Genome Announc.">
        <title>Genome sequencing of 18 francisella strains to aid in assay development and testing.</title>
        <authorList>
            <person name="Johnson S.L."/>
            <person name="Daligault H.E."/>
            <person name="Davenport K.W."/>
            <person name="Coyne S.R."/>
            <person name="Frey K.G."/>
            <person name="Koroleva G.I."/>
            <person name="Broomall S.M."/>
            <person name="Bishop-Lilly K.A."/>
            <person name="Bruce D.C."/>
            <person name="Chertkov O."/>
            <person name="Freitas T."/>
            <person name="Jaissle J."/>
            <person name="Ladner J.T."/>
            <person name="Rosenzweig C.N."/>
            <person name="Gibbons H.S."/>
            <person name="Palacios G.F."/>
            <person name="Redden C.L."/>
            <person name="Xu Y."/>
            <person name="Minogue T.D."/>
            <person name="Chain P.S."/>
        </authorList>
    </citation>
    <scope>NUCLEOTIDE SEQUENCE [LARGE SCALE GENOMIC DNA]</scope>
    <source>
        <strain evidence="2 3">GA01-2794</strain>
    </source>
</reference>
<dbReference type="AlphaFoldDB" id="A0A0B6CRA2"/>
<dbReference type="Proteomes" id="UP000031830">
    <property type="component" value="Chromosome"/>
</dbReference>
<evidence type="ECO:0000256" key="1">
    <source>
        <dbReference type="SAM" id="MobiDB-lite"/>
    </source>
</evidence>
<accession>A0A0B6CRA2</accession>
<dbReference type="EMBL" id="CP009440">
    <property type="protein sequence ID" value="AJI52984.1"/>
    <property type="molecule type" value="Genomic_DNA"/>
</dbReference>
<name>A0A0B6CRA2_9GAMM</name>
<organism evidence="2 3">
    <name type="scientific">Francisella philomiragia</name>
    <dbReference type="NCBI Taxonomy" id="28110"/>
    <lineage>
        <taxon>Bacteria</taxon>
        <taxon>Pseudomonadati</taxon>
        <taxon>Pseudomonadota</taxon>
        <taxon>Gammaproteobacteria</taxon>
        <taxon>Thiotrichales</taxon>
        <taxon>Francisellaceae</taxon>
        <taxon>Francisella</taxon>
    </lineage>
</organism>
<sequence length="398" mass="46037">MSKLISVLNNIELETQDRINLISNMQIHAKYENAEYDQFIEKVVTNTNDTKSIDIYSLFLCLNSEICLTLDQIDKIPEIIESYFSILESKFSNISPSDSKQKNELAEKGINKFLIIVDANLSEIKNLEIISSANTDNIIDLINKLIAFFDENNLSYDSDLKIQLNKTLNKLKNTLTLEEQKNQNEEQEPIQTTEKVTTNSKQAKPATMANTQGSEKWLSLVEKIEVLKSLVDSQRIFETSIVYDDIQNLLANFDPKEYFPEVFFPLYKKIAPIIGDIHKNIDYYSSSIQWSVAKKMYEIDYNQFLDNLERMPENNFLNSSSSLAQDHFYETNSEAKKQYRENNKILEDSEAHKSNINIKTKIKKTTNDPQNIMDSEDDIQNTNNDNISDDDLNKLFDF</sequence>
<gene>
    <name evidence="2" type="ORF">LA55_1488</name>
</gene>
<evidence type="ECO:0000313" key="2">
    <source>
        <dbReference type="EMBL" id="AJI52984.1"/>
    </source>
</evidence>
<protein>
    <submittedName>
        <fullName evidence="2">Transketolase, thiamine diphosphate binding domain protein</fullName>
    </submittedName>
</protein>
<dbReference type="OrthoDB" id="5620158at2"/>
<feature type="region of interest" description="Disordered" evidence="1">
    <location>
        <begin position="360"/>
        <end position="387"/>
    </location>
</feature>
<dbReference type="KEGG" id="fpz:LA55_1488"/>
<dbReference type="NCBIfam" id="NF041244">
    <property type="entry name" value="IglI_fam"/>
    <property type="match status" value="1"/>
</dbReference>